<proteinExistence type="inferred from homology"/>
<feature type="active site" description="Charge relay system" evidence="3">
    <location>
        <position position="226"/>
    </location>
</feature>
<evidence type="ECO:0000259" key="4">
    <source>
        <dbReference type="Pfam" id="PF02016"/>
    </source>
</evidence>
<evidence type="ECO:0000256" key="3">
    <source>
        <dbReference type="PIRSR" id="PIRSR028757-1"/>
    </source>
</evidence>
<sequence length="320" mass="35891">MNIGFYTSSTPITVLSPKRFERAQKFLKEKGVKLIPGSLTGRIDGYRSGSIIERAQEINGLIHNPEVEIIMSTIGGTNTNAVLPYIDYGYLAKHPKIFVGYSDTTALLLAVATKVPQCRVLYGPALVSSFGEWEPLVGETWNYFTEVVNLENNAKITLQAPKYWTDEKINWENFEHEKDMTPNKWHYIKEPVLEGRIIGGNLNTMYGLIASEYFPNFTQNDILLIEDSEKDASTVEKNFVMLKLAGVFDNIKGIVLGKHALFDDEGSGKKLIDILQEVLGSKKLPIIYDYDSSHTVPMITTPLGTNVRIDAETMSVEFIN</sequence>
<dbReference type="InterPro" id="IPR027461">
    <property type="entry name" value="Carboxypeptidase_A_C_sf"/>
</dbReference>
<feature type="domain" description="LD-carboxypeptidase C-terminal" evidence="5">
    <location>
        <begin position="194"/>
        <end position="309"/>
    </location>
</feature>
<dbReference type="CDD" id="cd07062">
    <property type="entry name" value="Peptidase_S66_mccF_like"/>
    <property type="match status" value="1"/>
</dbReference>
<name>A0A3Q8CCA9_9LACO</name>
<organism evidence="6 7">
    <name type="scientific">Liquorilactobacillus hordei</name>
    <dbReference type="NCBI Taxonomy" id="468911"/>
    <lineage>
        <taxon>Bacteria</taxon>
        <taxon>Bacillati</taxon>
        <taxon>Bacillota</taxon>
        <taxon>Bacilli</taxon>
        <taxon>Lactobacillales</taxon>
        <taxon>Lactobacillaceae</taxon>
        <taxon>Liquorilactobacillus</taxon>
    </lineage>
</organism>
<evidence type="ECO:0000259" key="5">
    <source>
        <dbReference type="Pfam" id="PF17676"/>
    </source>
</evidence>
<dbReference type="EMBL" id="CP018176">
    <property type="protein sequence ID" value="AUJ29097.1"/>
    <property type="molecule type" value="Genomic_DNA"/>
</dbReference>
<dbReference type="PANTHER" id="PTHR30237:SF5">
    <property type="entry name" value="CARBOXYPEPTIDASE VC_A0337-RELATED"/>
    <property type="match status" value="1"/>
</dbReference>
<dbReference type="InterPro" id="IPR003507">
    <property type="entry name" value="S66_fam"/>
</dbReference>
<gene>
    <name evidence="6" type="ORF">BSQ49_02060</name>
</gene>
<dbReference type="RefSeq" id="WP_141052749.1">
    <property type="nucleotide sequence ID" value="NZ_CP018176.1"/>
</dbReference>
<comment type="similarity">
    <text evidence="1">Belongs to the peptidase S66 family.</text>
</comment>
<dbReference type="SUPFAM" id="SSF52317">
    <property type="entry name" value="Class I glutamine amidotransferase-like"/>
    <property type="match status" value="1"/>
</dbReference>
<evidence type="ECO:0000313" key="6">
    <source>
        <dbReference type="EMBL" id="AUJ29097.1"/>
    </source>
</evidence>
<dbReference type="Proteomes" id="UP000314960">
    <property type="component" value="Chromosome"/>
</dbReference>
<accession>A0A3Q8CCA9</accession>
<dbReference type="PANTHER" id="PTHR30237">
    <property type="entry name" value="MURAMOYLTETRAPEPTIDE CARBOXYPEPTIDASE"/>
    <property type="match status" value="1"/>
</dbReference>
<dbReference type="InterPro" id="IPR040921">
    <property type="entry name" value="Peptidase_S66C"/>
</dbReference>
<keyword evidence="6" id="KW-0645">Protease</keyword>
<keyword evidence="2" id="KW-0378">Hydrolase</keyword>
<evidence type="ECO:0000256" key="2">
    <source>
        <dbReference type="ARBA" id="ARBA00022801"/>
    </source>
</evidence>
<dbReference type="GO" id="GO:0004180">
    <property type="term" value="F:carboxypeptidase activity"/>
    <property type="evidence" value="ECO:0007669"/>
    <property type="project" value="UniProtKB-KW"/>
</dbReference>
<dbReference type="Pfam" id="PF02016">
    <property type="entry name" value="Peptidase_S66"/>
    <property type="match status" value="1"/>
</dbReference>
<dbReference type="Gene3D" id="3.40.50.10740">
    <property type="entry name" value="Class I glutamine amidotransferase-like"/>
    <property type="match status" value="1"/>
</dbReference>
<protein>
    <submittedName>
        <fullName evidence="6">LD-carboxypeptidase</fullName>
    </submittedName>
</protein>
<dbReference type="PIRSF" id="PIRSF028757">
    <property type="entry name" value="LD-carboxypeptidase"/>
    <property type="match status" value="1"/>
</dbReference>
<evidence type="ECO:0000256" key="1">
    <source>
        <dbReference type="ARBA" id="ARBA00010233"/>
    </source>
</evidence>
<dbReference type="KEGG" id="lhw:BSQ49_02060"/>
<evidence type="ECO:0000313" key="7">
    <source>
        <dbReference type="Proteomes" id="UP000314960"/>
    </source>
</evidence>
<dbReference type="InterPro" id="IPR040449">
    <property type="entry name" value="Peptidase_S66_N"/>
</dbReference>
<feature type="domain" description="LD-carboxypeptidase N-terminal" evidence="4">
    <location>
        <begin position="3"/>
        <end position="115"/>
    </location>
</feature>
<feature type="active site" description="Charge relay system" evidence="3">
    <location>
        <position position="294"/>
    </location>
</feature>
<dbReference type="Pfam" id="PF17676">
    <property type="entry name" value="Peptidase_S66C"/>
    <property type="match status" value="1"/>
</dbReference>
<feature type="active site" description="Nucleophile" evidence="3">
    <location>
        <position position="102"/>
    </location>
</feature>
<dbReference type="InterPro" id="IPR027478">
    <property type="entry name" value="LdcA_N"/>
</dbReference>
<dbReference type="InterPro" id="IPR029062">
    <property type="entry name" value="Class_I_gatase-like"/>
</dbReference>
<dbReference type="SUPFAM" id="SSF141986">
    <property type="entry name" value="LD-carboxypeptidase A C-terminal domain-like"/>
    <property type="match status" value="1"/>
</dbReference>
<reference evidence="6 7" key="1">
    <citation type="submission" date="2016-11" db="EMBL/GenBank/DDBJ databases">
        <title>Interaction between Lactobacillus species and yeast in water kefir.</title>
        <authorList>
            <person name="Behr J."/>
            <person name="Xu D."/>
            <person name="Vogel R.F."/>
        </authorList>
    </citation>
    <scope>NUCLEOTIDE SEQUENCE [LARGE SCALE GENOMIC DNA]</scope>
    <source>
        <strain evidence="6 7">TMW 1.1822</strain>
    </source>
</reference>
<dbReference type="AlphaFoldDB" id="A0A3Q8CCA9"/>
<dbReference type="Gene3D" id="3.50.30.60">
    <property type="entry name" value="LD-carboxypeptidase A C-terminal domain-like"/>
    <property type="match status" value="1"/>
</dbReference>
<keyword evidence="6" id="KW-0121">Carboxypeptidase</keyword>